<dbReference type="InterPro" id="IPR001915">
    <property type="entry name" value="Peptidase_M48"/>
</dbReference>
<sequence length="333" mass="38076">MPTYTGISSEAFRHPLDWEAEQTLRSFPGFDAVARKFVEFIYERPQYIYLMGNSIEVGPRQYSSIYQLFRESVRDLDVSPEPDLFVSQNPQVNSYALGKDKPFIVLNTGLLDLMSEAEIKTVLAHELGHIKCGHTILIQMAIWAMNTAAAIGEMTFGLGNVVSSGLIYAFYEWRRKAELSADRAALLVTDNLPLVMNTMMKMAGGSNQYGHEINLQEFIRQSQTYQDLDRDNLNQVYKFLLYNGGQGTFLSHPFPVDRLQYLQTWYDSPEYAQIRQGNYRQEAAEGSVNVDSEAPKSARNEAENLRHQLQELQQEIERLKTQKQNNYSNRQGG</sequence>
<keyword evidence="2 10" id="KW-0645">Protease</keyword>
<dbReference type="CDD" id="cd07325">
    <property type="entry name" value="M48_Ste24p_like"/>
    <property type="match status" value="1"/>
</dbReference>
<evidence type="ECO:0000313" key="14">
    <source>
        <dbReference type="Proteomes" id="UP001231370"/>
    </source>
</evidence>
<comment type="similarity">
    <text evidence="10">Belongs to the peptidase M48 family.</text>
</comment>
<evidence type="ECO:0000256" key="8">
    <source>
        <dbReference type="ARBA" id="ARBA00023049"/>
    </source>
</evidence>
<name>A0ABT7BLP9_9CYAN</name>
<evidence type="ECO:0000256" key="10">
    <source>
        <dbReference type="RuleBase" id="RU003983"/>
    </source>
</evidence>
<keyword evidence="8 10" id="KW-0482">Metalloprotease</keyword>
<keyword evidence="4" id="KW-0479">Metal-binding</keyword>
<evidence type="ECO:0000259" key="12">
    <source>
        <dbReference type="Pfam" id="PF01435"/>
    </source>
</evidence>
<dbReference type="PANTHER" id="PTHR43221">
    <property type="entry name" value="PROTEASE HTPX"/>
    <property type="match status" value="1"/>
</dbReference>
<protein>
    <submittedName>
        <fullName evidence="13">M48 family metallopeptidase</fullName>
    </submittedName>
</protein>
<evidence type="ECO:0000256" key="3">
    <source>
        <dbReference type="ARBA" id="ARBA00022692"/>
    </source>
</evidence>
<keyword evidence="7" id="KW-1133">Transmembrane helix</keyword>
<evidence type="ECO:0000256" key="4">
    <source>
        <dbReference type="ARBA" id="ARBA00022723"/>
    </source>
</evidence>
<keyword evidence="9" id="KW-0472">Membrane</keyword>
<feature type="coiled-coil region" evidence="11">
    <location>
        <begin position="295"/>
        <end position="329"/>
    </location>
</feature>
<evidence type="ECO:0000256" key="2">
    <source>
        <dbReference type="ARBA" id="ARBA00022670"/>
    </source>
</evidence>
<keyword evidence="14" id="KW-1185">Reference proteome</keyword>
<dbReference type="RefSeq" id="WP_283763408.1">
    <property type="nucleotide sequence ID" value="NZ_JAQPOK010000106.1"/>
</dbReference>
<organism evidence="13 14">
    <name type="scientific">Roseofilum halophilum BLCC-M91</name>
    <dbReference type="NCBI Taxonomy" id="3022259"/>
    <lineage>
        <taxon>Bacteria</taxon>
        <taxon>Bacillati</taxon>
        <taxon>Cyanobacteriota</taxon>
        <taxon>Cyanophyceae</taxon>
        <taxon>Desertifilales</taxon>
        <taxon>Desertifilaceae</taxon>
        <taxon>Roseofilum</taxon>
        <taxon>Roseofilum halophilum</taxon>
    </lineage>
</organism>
<feature type="domain" description="Peptidase M48" evidence="12">
    <location>
        <begin position="63"/>
        <end position="265"/>
    </location>
</feature>
<dbReference type="InterPro" id="IPR050083">
    <property type="entry name" value="HtpX_protease"/>
</dbReference>
<proteinExistence type="inferred from homology"/>
<evidence type="ECO:0000313" key="13">
    <source>
        <dbReference type="EMBL" id="MDJ1180106.1"/>
    </source>
</evidence>
<dbReference type="PANTHER" id="PTHR43221:SF3">
    <property type="entry name" value="SLL1280 PROTEIN"/>
    <property type="match status" value="1"/>
</dbReference>
<evidence type="ECO:0000256" key="5">
    <source>
        <dbReference type="ARBA" id="ARBA00022801"/>
    </source>
</evidence>
<keyword evidence="6 10" id="KW-0862">Zinc</keyword>
<evidence type="ECO:0000256" key="1">
    <source>
        <dbReference type="ARBA" id="ARBA00022475"/>
    </source>
</evidence>
<comment type="caution">
    <text evidence="13">The sequence shown here is derived from an EMBL/GenBank/DDBJ whole genome shotgun (WGS) entry which is preliminary data.</text>
</comment>
<keyword evidence="1" id="KW-1003">Cell membrane</keyword>
<evidence type="ECO:0000256" key="9">
    <source>
        <dbReference type="ARBA" id="ARBA00023136"/>
    </source>
</evidence>
<keyword evidence="3" id="KW-0812">Transmembrane</keyword>
<evidence type="ECO:0000256" key="6">
    <source>
        <dbReference type="ARBA" id="ARBA00022833"/>
    </source>
</evidence>
<dbReference type="EMBL" id="JAQPOK010000106">
    <property type="protein sequence ID" value="MDJ1180106.1"/>
    <property type="molecule type" value="Genomic_DNA"/>
</dbReference>
<keyword evidence="11" id="KW-0175">Coiled coil</keyword>
<reference evidence="13 14" key="1">
    <citation type="submission" date="2023-01" db="EMBL/GenBank/DDBJ databases">
        <title>Novel diversity within Roseofilum (Cyanobacteria; Desertifilaceae) from marine benthic mats with descriptions of four novel species.</title>
        <authorList>
            <person name="Wang Y."/>
            <person name="Berthold D.E."/>
            <person name="Hu J."/>
            <person name="Lefler F.W."/>
            <person name="Laughinghouse H.D. IV."/>
        </authorList>
    </citation>
    <scope>NUCLEOTIDE SEQUENCE [LARGE SCALE GENOMIC DNA]</scope>
    <source>
        <strain evidence="13 14">BLCC-M91</strain>
    </source>
</reference>
<keyword evidence="5 10" id="KW-0378">Hydrolase</keyword>
<comment type="cofactor">
    <cofactor evidence="10">
        <name>Zn(2+)</name>
        <dbReference type="ChEBI" id="CHEBI:29105"/>
    </cofactor>
    <text evidence="10">Binds 1 zinc ion per subunit.</text>
</comment>
<evidence type="ECO:0000256" key="11">
    <source>
        <dbReference type="SAM" id="Coils"/>
    </source>
</evidence>
<dbReference type="Proteomes" id="UP001231370">
    <property type="component" value="Unassembled WGS sequence"/>
</dbReference>
<accession>A0ABT7BLP9</accession>
<dbReference type="Pfam" id="PF01435">
    <property type="entry name" value="Peptidase_M48"/>
    <property type="match status" value="1"/>
</dbReference>
<gene>
    <name evidence="13" type="ORF">PJF56_14665</name>
</gene>
<evidence type="ECO:0000256" key="7">
    <source>
        <dbReference type="ARBA" id="ARBA00022989"/>
    </source>
</evidence>
<dbReference type="Gene3D" id="3.30.2010.10">
    <property type="entry name" value="Metalloproteases ('zincins'), catalytic domain"/>
    <property type="match status" value="1"/>
</dbReference>